<dbReference type="RefSeq" id="XP_025417995.1">
    <property type="nucleotide sequence ID" value="XM_025562210.1"/>
</dbReference>
<organism evidence="1 2">
    <name type="scientific">Sipha flava</name>
    <name type="common">yellow sugarcane aphid</name>
    <dbReference type="NCBI Taxonomy" id="143950"/>
    <lineage>
        <taxon>Eukaryota</taxon>
        <taxon>Metazoa</taxon>
        <taxon>Ecdysozoa</taxon>
        <taxon>Arthropoda</taxon>
        <taxon>Hexapoda</taxon>
        <taxon>Insecta</taxon>
        <taxon>Pterygota</taxon>
        <taxon>Neoptera</taxon>
        <taxon>Paraneoptera</taxon>
        <taxon>Hemiptera</taxon>
        <taxon>Sternorrhyncha</taxon>
        <taxon>Aphidomorpha</taxon>
        <taxon>Aphidoidea</taxon>
        <taxon>Aphididae</taxon>
        <taxon>Sipha</taxon>
    </lineage>
</organism>
<keyword evidence="1" id="KW-1185">Reference proteome</keyword>
<dbReference type="PANTHER" id="PTHR45913:SF19">
    <property type="entry name" value="LOW QUALITY PROTEIN: ZINC FINGER BED DOMAIN-CONTAINING PROTEIN 5-LIKE"/>
    <property type="match status" value="1"/>
</dbReference>
<evidence type="ECO:0000313" key="2">
    <source>
        <dbReference type="RefSeq" id="XP_025417995.1"/>
    </source>
</evidence>
<dbReference type="GeneID" id="112688823"/>
<sequence>MDKYITKRNAPSTSDEPAKKKFRPYNNEYLKYGFISLDNSPQCVVCFQVLSQESMKPSKLIRQLETNHPLLVKKPIDFFERKSLFLKNQQTCILKSSQNNTAILEVSYLVALRVARESKPHTIAENFILPAAIDMVNIMIGAKEANKLKTIPLSNDTISRRINEMSTDVLNQIVQNLKSSEYFSIQFDESTDVTNLAQFLCFVRYECDGTIKENILFCKSIPGHATGQGLFELFIETTKNENLDWNKCISVCSDGARAIIGKNSGLIACTCRKKNAR</sequence>
<protein>
    <submittedName>
        <fullName evidence="2">Zinc finger MYM-type protein 6-like</fullName>
    </submittedName>
</protein>
<evidence type="ECO:0000313" key="1">
    <source>
        <dbReference type="Proteomes" id="UP000694846"/>
    </source>
</evidence>
<gene>
    <name evidence="2" type="primary">LOC112688823</name>
</gene>
<dbReference type="OrthoDB" id="1101576at2759"/>
<reference evidence="2" key="1">
    <citation type="submission" date="2025-08" db="UniProtKB">
        <authorList>
            <consortium name="RefSeq"/>
        </authorList>
    </citation>
    <scope>IDENTIFICATION</scope>
    <source>
        <tissue evidence="2">Whole body</tissue>
    </source>
</reference>
<dbReference type="AlphaFoldDB" id="A0A8B8G5L6"/>
<dbReference type="PANTHER" id="PTHR45913">
    <property type="entry name" value="EPM2A-INTERACTING PROTEIN 1"/>
    <property type="match status" value="1"/>
</dbReference>
<name>A0A8B8G5L6_9HEMI</name>
<dbReference type="Proteomes" id="UP000694846">
    <property type="component" value="Unplaced"/>
</dbReference>
<accession>A0A8B8G5L6</accession>
<proteinExistence type="predicted"/>